<keyword evidence="1" id="KW-0496">Mitochondrion</keyword>
<gene>
    <name evidence="1" type="ORF">ABT39_MTgene5823</name>
</gene>
<reference evidence="1" key="1">
    <citation type="journal article" date="2015" name="Genome Biol. Evol.">
        <title>Organellar Genomes of White Spruce (Picea glauca): Assembly and Annotation.</title>
        <authorList>
            <person name="Jackman S.D."/>
            <person name="Warren R.L."/>
            <person name="Gibb E.A."/>
            <person name="Vandervalk B.P."/>
            <person name="Mohamadi H."/>
            <person name="Chu J."/>
            <person name="Raymond A."/>
            <person name="Pleasance S."/>
            <person name="Coope R."/>
            <person name="Wildung M.R."/>
            <person name="Ritland C.E."/>
            <person name="Bousquet J."/>
            <person name="Jones S.J."/>
            <person name="Bohlmann J."/>
            <person name="Birol I."/>
        </authorList>
    </citation>
    <scope>NUCLEOTIDE SEQUENCE [LARGE SCALE GENOMIC DNA]</scope>
    <source>
        <tissue evidence="1">Flushing bud</tissue>
    </source>
</reference>
<accession>A0A101LYF6</accession>
<evidence type="ECO:0000313" key="1">
    <source>
        <dbReference type="EMBL" id="KUM47636.1"/>
    </source>
</evidence>
<dbReference type="EMBL" id="LKAM01000007">
    <property type="protein sequence ID" value="KUM47636.1"/>
    <property type="molecule type" value="Genomic_DNA"/>
</dbReference>
<geneLocation type="mitochondrion" evidence="1"/>
<protein>
    <submittedName>
        <fullName evidence="1">Uncharacterized protein</fullName>
    </submittedName>
</protein>
<organism evidence="1">
    <name type="scientific">Picea glauca</name>
    <name type="common">White spruce</name>
    <name type="synonym">Pinus glauca</name>
    <dbReference type="NCBI Taxonomy" id="3330"/>
    <lineage>
        <taxon>Eukaryota</taxon>
        <taxon>Viridiplantae</taxon>
        <taxon>Streptophyta</taxon>
        <taxon>Embryophyta</taxon>
        <taxon>Tracheophyta</taxon>
        <taxon>Spermatophyta</taxon>
        <taxon>Pinopsida</taxon>
        <taxon>Pinidae</taxon>
        <taxon>Conifers I</taxon>
        <taxon>Pinales</taxon>
        <taxon>Pinaceae</taxon>
        <taxon>Picea</taxon>
    </lineage>
</organism>
<name>A0A101LYF6_PICGL</name>
<sequence>MQELGIKLKWDIHKRLMGFRRKPPYVSPCPLPLQLESFKL</sequence>
<proteinExistence type="predicted"/>
<comment type="caution">
    <text evidence="1">The sequence shown here is derived from an EMBL/GenBank/DDBJ whole genome shotgun (WGS) entry which is preliminary data.</text>
</comment>
<dbReference type="AlphaFoldDB" id="A0A101LYF6"/>